<organism evidence="1">
    <name type="scientific">Gulosibacter sediminis</name>
    <dbReference type="NCBI Taxonomy" id="1729695"/>
    <lineage>
        <taxon>Bacteria</taxon>
        <taxon>Bacillati</taxon>
        <taxon>Actinomycetota</taxon>
        <taxon>Actinomycetes</taxon>
        <taxon>Micrococcales</taxon>
        <taxon>Microbacteriaceae</taxon>
        <taxon>Gulosibacter</taxon>
    </lineage>
</organism>
<dbReference type="EMBL" id="CP097160">
    <property type="protein sequence ID" value="UQN13864.1"/>
    <property type="molecule type" value="Genomic_DNA"/>
</dbReference>
<sequence>MVTANELVELRMIAQGFVTAPFETPAAAATHLSASQGQHLGGVIASLALRTTSGARTDVVSAFARGEIVRGYPMRGTVFAVAADDLAWQVALTGQRQLASAKRRRIEHGLDELVPRAAEIARATIAAADEEAISRSVLGEAWEAAGIPTDAGRLYHLVFTLMARGDVAYGPLQGSEHLLVDAHEWLPAGSTLGARFNGDERAALEHWLRAYLTGHGPATLRDFAWWTKLPLGRIRAAAGEATAGLEAYGELEGETLWGRAGLREEREQIGAEALAVGRLLPPFDELVLGYPDRHYIVPAEHHARLVPGNNGVFRPSAIRRGAILGTWSAKPRAAGPEFLLEPFAGSVSKAAQAEFVRAFASYPHPEKDAAGE</sequence>
<gene>
    <name evidence="1" type="ORF">M3M28_07230</name>
</gene>
<dbReference type="PANTHER" id="PTHR38479:SF2">
    <property type="entry name" value="WINGED HELIX DNA-BINDING DOMAIN-CONTAINING PROTEIN"/>
    <property type="match status" value="1"/>
</dbReference>
<dbReference type="GO" id="GO:0003677">
    <property type="term" value="F:DNA binding"/>
    <property type="evidence" value="ECO:0007669"/>
    <property type="project" value="UniProtKB-KW"/>
</dbReference>
<dbReference type="Pfam" id="PF06224">
    <property type="entry name" value="AlkZ-like"/>
    <property type="match status" value="1"/>
</dbReference>
<protein>
    <submittedName>
        <fullName evidence="1">Winged helix DNA-binding domain-containing protein</fullName>
    </submittedName>
</protein>
<keyword evidence="1" id="KW-0238">DNA-binding</keyword>
<evidence type="ECO:0000313" key="1">
    <source>
        <dbReference type="EMBL" id="UQN13864.1"/>
    </source>
</evidence>
<proteinExistence type="predicted"/>
<name>A0ABY4MV02_9MICO</name>
<dbReference type="InterPro" id="IPR009351">
    <property type="entry name" value="AlkZ-like"/>
</dbReference>
<reference evidence="1" key="1">
    <citation type="submission" date="2022-05" db="EMBL/GenBank/DDBJ databases">
        <title>Complete genome sequence of toluene-degrading Gulosibacter sediminis strain ACHW.36C.</title>
        <authorList>
            <person name="Wai A.C."/>
            <person name="Lai G.K."/>
            <person name="Griffin S.D."/>
            <person name="Leung F.C."/>
        </authorList>
    </citation>
    <scope>NUCLEOTIDE SEQUENCE [LARGE SCALE GENOMIC DNA]</scope>
    <source>
        <strain evidence="1">ACHW.36C</strain>
    </source>
</reference>
<dbReference type="PANTHER" id="PTHR38479">
    <property type="entry name" value="LMO0824 PROTEIN"/>
    <property type="match status" value="1"/>
</dbReference>
<accession>A0ABY4MV02</accession>